<keyword evidence="7" id="KW-1185">Reference proteome</keyword>
<dbReference type="GO" id="GO:0004364">
    <property type="term" value="F:glutathione transferase activity"/>
    <property type="evidence" value="ECO:0007669"/>
    <property type="project" value="TreeGrafter"/>
</dbReference>
<reference evidence="6 7" key="1">
    <citation type="journal article" date="2020" name="Genomics">
        <title>Complete, high-quality genomes from long-read metagenomic sequencing of two wolf lichen thalli reveals enigmatic genome architecture.</title>
        <authorList>
            <person name="McKenzie S.K."/>
            <person name="Walston R.F."/>
            <person name="Allen J.L."/>
        </authorList>
    </citation>
    <scope>NUCLEOTIDE SEQUENCE [LARGE SCALE GENOMIC DNA]</scope>
    <source>
        <strain evidence="6">WasteWater2</strain>
    </source>
</reference>
<dbReference type="GeneID" id="59288954"/>
<dbReference type="OrthoDB" id="410651at2759"/>
<sequence length="150" mass="16330">MSLTLTVPQDYGYVLATATLTTVVAWFHSMNVSSYRRAAKVPYPNAYASAAECKESKEKYLFNCAQRSHGNYLEHQPQMLVGLLIGGLKYPVVSAAIGTAWCASRVAYTIGYCRKDKSDGSGRQIGVASSFLEMALMVMSGMTGYQMITG</sequence>
<keyword evidence="3 5" id="KW-1133">Transmembrane helix</keyword>
<dbReference type="GO" id="GO:0005635">
    <property type="term" value="C:nuclear envelope"/>
    <property type="evidence" value="ECO:0007669"/>
    <property type="project" value="TreeGrafter"/>
</dbReference>
<evidence type="ECO:0000313" key="7">
    <source>
        <dbReference type="Proteomes" id="UP000578531"/>
    </source>
</evidence>
<dbReference type="EMBL" id="JACCJC010000029">
    <property type="protein sequence ID" value="KAF6234671.1"/>
    <property type="molecule type" value="Genomic_DNA"/>
</dbReference>
<dbReference type="InterPro" id="IPR001129">
    <property type="entry name" value="Membr-assoc_MAPEG"/>
</dbReference>
<protein>
    <recommendedName>
        <fullName evidence="8">Microsomal glutathione S-transferase 3</fullName>
    </recommendedName>
</protein>
<evidence type="ECO:0000256" key="5">
    <source>
        <dbReference type="SAM" id="Phobius"/>
    </source>
</evidence>
<dbReference type="GO" id="GO:0005783">
    <property type="term" value="C:endoplasmic reticulum"/>
    <property type="evidence" value="ECO:0007669"/>
    <property type="project" value="TreeGrafter"/>
</dbReference>
<dbReference type="Proteomes" id="UP000578531">
    <property type="component" value="Unassembled WGS sequence"/>
</dbReference>
<proteinExistence type="predicted"/>
<evidence type="ECO:0000256" key="3">
    <source>
        <dbReference type="ARBA" id="ARBA00022989"/>
    </source>
</evidence>
<dbReference type="PANTHER" id="PTHR10250">
    <property type="entry name" value="MICROSOMAL GLUTATHIONE S-TRANSFERASE"/>
    <property type="match status" value="1"/>
</dbReference>
<evidence type="ECO:0000256" key="2">
    <source>
        <dbReference type="ARBA" id="ARBA00022692"/>
    </source>
</evidence>
<dbReference type="Pfam" id="PF01124">
    <property type="entry name" value="MAPEG"/>
    <property type="match status" value="1"/>
</dbReference>
<dbReference type="InterPro" id="IPR050997">
    <property type="entry name" value="MAPEG"/>
</dbReference>
<dbReference type="Gene3D" id="1.20.120.550">
    <property type="entry name" value="Membrane associated eicosanoid/glutathione metabolism-like domain"/>
    <property type="match status" value="1"/>
</dbReference>
<dbReference type="PANTHER" id="PTHR10250:SF26">
    <property type="entry name" value="GLUTATHIONE S-TRANSFERASE 3, MITOCHONDRIAL"/>
    <property type="match status" value="1"/>
</dbReference>
<name>A0A8H6L3X2_9LECA</name>
<dbReference type="InterPro" id="IPR023352">
    <property type="entry name" value="MAPEG-like_dom_sf"/>
</dbReference>
<evidence type="ECO:0000256" key="4">
    <source>
        <dbReference type="ARBA" id="ARBA00023136"/>
    </source>
</evidence>
<keyword evidence="2 5" id="KW-0812">Transmembrane</keyword>
<evidence type="ECO:0008006" key="8">
    <source>
        <dbReference type="Google" id="ProtNLM"/>
    </source>
</evidence>
<dbReference type="GO" id="GO:0004602">
    <property type="term" value="F:glutathione peroxidase activity"/>
    <property type="evidence" value="ECO:0007669"/>
    <property type="project" value="TreeGrafter"/>
</dbReference>
<feature type="transmembrane region" description="Helical" evidence="5">
    <location>
        <begin position="12"/>
        <end position="30"/>
    </location>
</feature>
<accession>A0A8H6L3X2</accession>
<evidence type="ECO:0000313" key="6">
    <source>
        <dbReference type="EMBL" id="KAF6234671.1"/>
    </source>
</evidence>
<organism evidence="6 7">
    <name type="scientific">Letharia columbiana</name>
    <dbReference type="NCBI Taxonomy" id="112416"/>
    <lineage>
        <taxon>Eukaryota</taxon>
        <taxon>Fungi</taxon>
        <taxon>Dikarya</taxon>
        <taxon>Ascomycota</taxon>
        <taxon>Pezizomycotina</taxon>
        <taxon>Lecanoromycetes</taxon>
        <taxon>OSLEUM clade</taxon>
        <taxon>Lecanoromycetidae</taxon>
        <taxon>Lecanorales</taxon>
        <taxon>Lecanorineae</taxon>
        <taxon>Parmeliaceae</taxon>
        <taxon>Letharia</taxon>
    </lineage>
</organism>
<gene>
    <name evidence="6" type="ORF">HO173_007297</name>
</gene>
<dbReference type="GO" id="GO:0016020">
    <property type="term" value="C:membrane"/>
    <property type="evidence" value="ECO:0007669"/>
    <property type="project" value="UniProtKB-SubCell"/>
</dbReference>
<dbReference type="SUPFAM" id="SSF161084">
    <property type="entry name" value="MAPEG domain-like"/>
    <property type="match status" value="1"/>
</dbReference>
<keyword evidence="4 5" id="KW-0472">Membrane</keyword>
<feature type="transmembrane region" description="Helical" evidence="5">
    <location>
        <begin position="125"/>
        <end position="148"/>
    </location>
</feature>
<comment type="subcellular location">
    <subcellularLocation>
        <location evidence="1">Membrane</location>
        <topology evidence="1">Multi-pass membrane protein</topology>
    </subcellularLocation>
</comment>
<dbReference type="RefSeq" id="XP_037164062.1">
    <property type="nucleotide sequence ID" value="XM_037309201.1"/>
</dbReference>
<comment type="caution">
    <text evidence="6">The sequence shown here is derived from an EMBL/GenBank/DDBJ whole genome shotgun (WGS) entry which is preliminary data.</text>
</comment>
<dbReference type="AlphaFoldDB" id="A0A8H6L3X2"/>
<evidence type="ECO:0000256" key="1">
    <source>
        <dbReference type="ARBA" id="ARBA00004141"/>
    </source>
</evidence>